<reference evidence="6 7" key="1">
    <citation type="submission" date="2018-08" db="EMBL/GenBank/DDBJ databases">
        <title>Cellulomonas rhizosphaerae sp. nov., a novel actinomycete isolated from soil.</title>
        <authorList>
            <person name="Tian Y."/>
        </authorList>
    </citation>
    <scope>NUCLEOTIDE SEQUENCE [LARGE SCALE GENOMIC DNA]</scope>
    <source>
        <strain evidence="6 7">NEAU-TCZ24</strain>
    </source>
</reference>
<dbReference type="SUPFAM" id="SSF46689">
    <property type="entry name" value="Homeodomain-like"/>
    <property type="match status" value="1"/>
</dbReference>
<evidence type="ECO:0000256" key="1">
    <source>
        <dbReference type="ARBA" id="ARBA00023015"/>
    </source>
</evidence>
<dbReference type="InterPro" id="IPR050109">
    <property type="entry name" value="HTH-type_TetR-like_transc_reg"/>
</dbReference>
<evidence type="ECO:0000256" key="3">
    <source>
        <dbReference type="ARBA" id="ARBA00023163"/>
    </source>
</evidence>
<evidence type="ECO:0000256" key="4">
    <source>
        <dbReference type="PROSITE-ProRule" id="PRU00335"/>
    </source>
</evidence>
<evidence type="ECO:0000313" key="7">
    <source>
        <dbReference type="Proteomes" id="UP000283374"/>
    </source>
</evidence>
<feature type="DNA-binding region" description="H-T-H motif" evidence="4">
    <location>
        <begin position="29"/>
        <end position="48"/>
    </location>
</feature>
<dbReference type="GO" id="GO:0003700">
    <property type="term" value="F:DNA-binding transcription factor activity"/>
    <property type="evidence" value="ECO:0007669"/>
    <property type="project" value="TreeGrafter"/>
</dbReference>
<accession>A0A413RHR4</accession>
<protein>
    <submittedName>
        <fullName evidence="6">TetR family transcriptional regulator</fullName>
    </submittedName>
</protein>
<dbReference type="PRINTS" id="PR00455">
    <property type="entry name" value="HTHTETR"/>
</dbReference>
<dbReference type="AlphaFoldDB" id="A0A413RHR4"/>
<dbReference type="PROSITE" id="PS50977">
    <property type="entry name" value="HTH_TETR_2"/>
    <property type="match status" value="1"/>
</dbReference>
<sequence length="188" mass="19844">MGRWEPGARGRLAQVALELYAERGYEQTTVGDIAERAGVTERTFFRHFPDKREVLFDGSGTLQSMLVAAIAQAPADRAPLEVVGEAFAPIGRLLGETRDHAVRRAAVVAANPSLMERELLKMATLATAAATALRERGTPAVTATVAAEAGVTAFRIGFEAWIAGPEEGDLAADIAAALDELRALASGT</sequence>
<name>A0A413RHR4_9CELL</name>
<proteinExistence type="predicted"/>
<dbReference type="InterPro" id="IPR009057">
    <property type="entry name" value="Homeodomain-like_sf"/>
</dbReference>
<keyword evidence="1" id="KW-0805">Transcription regulation</keyword>
<evidence type="ECO:0000313" key="6">
    <source>
        <dbReference type="EMBL" id="RHA37758.1"/>
    </source>
</evidence>
<organism evidence="6 7">
    <name type="scientific">Cellulomonas rhizosphaerae</name>
    <dbReference type="NCBI Taxonomy" id="2293719"/>
    <lineage>
        <taxon>Bacteria</taxon>
        <taxon>Bacillati</taxon>
        <taxon>Actinomycetota</taxon>
        <taxon>Actinomycetes</taxon>
        <taxon>Micrococcales</taxon>
        <taxon>Cellulomonadaceae</taxon>
        <taxon>Cellulomonas</taxon>
    </lineage>
</organism>
<comment type="caution">
    <text evidence="6">The sequence shown here is derived from an EMBL/GenBank/DDBJ whole genome shotgun (WGS) entry which is preliminary data.</text>
</comment>
<dbReference type="OrthoDB" id="956698at2"/>
<feature type="domain" description="HTH tetR-type" evidence="5">
    <location>
        <begin position="6"/>
        <end position="66"/>
    </location>
</feature>
<dbReference type="PANTHER" id="PTHR30055">
    <property type="entry name" value="HTH-TYPE TRANSCRIPTIONAL REGULATOR RUTR"/>
    <property type="match status" value="1"/>
</dbReference>
<keyword evidence="7" id="KW-1185">Reference proteome</keyword>
<dbReference type="PANTHER" id="PTHR30055:SF238">
    <property type="entry name" value="MYCOFACTOCIN BIOSYNTHESIS TRANSCRIPTIONAL REGULATOR MFTR-RELATED"/>
    <property type="match status" value="1"/>
</dbReference>
<evidence type="ECO:0000259" key="5">
    <source>
        <dbReference type="PROSITE" id="PS50977"/>
    </source>
</evidence>
<dbReference type="PROSITE" id="PS01081">
    <property type="entry name" value="HTH_TETR_1"/>
    <property type="match status" value="1"/>
</dbReference>
<dbReference type="Pfam" id="PF00440">
    <property type="entry name" value="TetR_N"/>
    <property type="match status" value="1"/>
</dbReference>
<evidence type="ECO:0000256" key="2">
    <source>
        <dbReference type="ARBA" id="ARBA00023125"/>
    </source>
</evidence>
<dbReference type="InterPro" id="IPR023772">
    <property type="entry name" value="DNA-bd_HTH_TetR-type_CS"/>
</dbReference>
<dbReference type="Gene3D" id="1.10.357.10">
    <property type="entry name" value="Tetracycline Repressor, domain 2"/>
    <property type="match status" value="1"/>
</dbReference>
<keyword evidence="2 4" id="KW-0238">DNA-binding</keyword>
<dbReference type="EMBL" id="QWKP01000220">
    <property type="protein sequence ID" value="RHA37758.1"/>
    <property type="molecule type" value="Genomic_DNA"/>
</dbReference>
<gene>
    <name evidence="6" type="ORF">D1825_16080</name>
</gene>
<dbReference type="RefSeq" id="WP_118768432.1">
    <property type="nucleotide sequence ID" value="NZ_QWKP01000220.1"/>
</dbReference>
<keyword evidence="3" id="KW-0804">Transcription</keyword>
<dbReference type="GO" id="GO:0000976">
    <property type="term" value="F:transcription cis-regulatory region binding"/>
    <property type="evidence" value="ECO:0007669"/>
    <property type="project" value="TreeGrafter"/>
</dbReference>
<dbReference type="Proteomes" id="UP000283374">
    <property type="component" value="Unassembled WGS sequence"/>
</dbReference>
<dbReference type="InterPro" id="IPR001647">
    <property type="entry name" value="HTH_TetR"/>
</dbReference>